<name>A0A9D7XEK1_9BACT</name>
<reference evidence="1 2" key="1">
    <citation type="submission" date="2020-10" db="EMBL/GenBank/DDBJ databases">
        <title>Connecting structure to function with the recovery of over 1000 high-quality activated sludge metagenome-assembled genomes encoding full-length rRNA genes using long-read sequencing.</title>
        <authorList>
            <person name="Singleton C.M."/>
            <person name="Petriglieri F."/>
            <person name="Kristensen J.M."/>
            <person name="Kirkegaard R.H."/>
            <person name="Michaelsen T.Y."/>
            <person name="Andersen M.H."/>
            <person name="Karst S.M."/>
            <person name="Dueholm M.S."/>
            <person name="Nielsen P.H."/>
            <person name="Albertsen M."/>
        </authorList>
    </citation>
    <scope>NUCLEOTIDE SEQUENCE [LARGE SCALE GENOMIC DNA]</scope>
    <source>
        <strain evidence="1">Ribe_18-Q3-R11-54_BAT3C.373</strain>
    </source>
</reference>
<evidence type="ECO:0000313" key="1">
    <source>
        <dbReference type="EMBL" id="MBK9719184.1"/>
    </source>
</evidence>
<dbReference type="EMBL" id="JADKFW010000016">
    <property type="protein sequence ID" value="MBK9719184.1"/>
    <property type="molecule type" value="Genomic_DNA"/>
</dbReference>
<organism evidence="1 2">
    <name type="scientific">Candidatus Defluviibacterium haderslevense</name>
    <dbReference type="NCBI Taxonomy" id="2981993"/>
    <lineage>
        <taxon>Bacteria</taxon>
        <taxon>Pseudomonadati</taxon>
        <taxon>Bacteroidota</taxon>
        <taxon>Saprospiria</taxon>
        <taxon>Saprospirales</taxon>
        <taxon>Saprospiraceae</taxon>
        <taxon>Candidatus Defluviibacterium</taxon>
    </lineage>
</organism>
<gene>
    <name evidence="1" type="ORF">IPO85_17025</name>
</gene>
<dbReference type="AlphaFoldDB" id="A0A9D7XEK1"/>
<sequence>MAGATSVRATSDTTFTIGMTATSDFPEVAEVFFTYNFADTSYNGGSEFYIAKFNNIN</sequence>
<dbReference type="Proteomes" id="UP000808349">
    <property type="component" value="Unassembled WGS sequence"/>
</dbReference>
<accession>A0A9D7XEK1</accession>
<evidence type="ECO:0000313" key="2">
    <source>
        <dbReference type="Proteomes" id="UP000808349"/>
    </source>
</evidence>
<comment type="caution">
    <text evidence="1">The sequence shown here is derived from an EMBL/GenBank/DDBJ whole genome shotgun (WGS) entry which is preliminary data.</text>
</comment>
<protein>
    <submittedName>
        <fullName evidence="1">Uncharacterized protein</fullName>
    </submittedName>
</protein>
<proteinExistence type="predicted"/>